<dbReference type="GO" id="GO:0005829">
    <property type="term" value="C:cytosol"/>
    <property type="evidence" value="ECO:0007669"/>
    <property type="project" value="TreeGrafter"/>
</dbReference>
<dbReference type="InterPro" id="IPR000086">
    <property type="entry name" value="NUDIX_hydrolase_dom"/>
</dbReference>
<comment type="cofactor">
    <cofactor evidence="2">
        <name>Mg(2+)</name>
        <dbReference type="ChEBI" id="CHEBI:18420"/>
    </cofactor>
</comment>
<dbReference type="PANTHER" id="PTHR11839">
    <property type="entry name" value="UDP/ADP-SUGAR PYROPHOSPHATASE"/>
    <property type="match status" value="1"/>
</dbReference>
<dbReference type="GO" id="GO:0019693">
    <property type="term" value="P:ribose phosphate metabolic process"/>
    <property type="evidence" value="ECO:0007669"/>
    <property type="project" value="TreeGrafter"/>
</dbReference>
<dbReference type="SUPFAM" id="SSF55811">
    <property type="entry name" value="Nudix"/>
    <property type="match status" value="1"/>
</dbReference>
<evidence type="ECO:0000313" key="9">
    <source>
        <dbReference type="EMBL" id="QGT50852.1"/>
    </source>
</evidence>
<evidence type="ECO:0000256" key="5">
    <source>
        <dbReference type="ARBA" id="ARBA00022801"/>
    </source>
</evidence>
<dbReference type="PROSITE" id="PS51462">
    <property type="entry name" value="NUDIX"/>
    <property type="match status" value="1"/>
</dbReference>
<evidence type="ECO:0000256" key="7">
    <source>
        <dbReference type="ARBA" id="ARBA00032272"/>
    </source>
</evidence>
<keyword evidence="5" id="KW-0378">Hydrolase</keyword>
<name>A0A650EN21_9BACT</name>
<evidence type="ECO:0000256" key="1">
    <source>
        <dbReference type="ARBA" id="ARBA00000847"/>
    </source>
</evidence>
<feature type="domain" description="Nudix hydrolase" evidence="8">
    <location>
        <begin position="43"/>
        <end position="170"/>
    </location>
</feature>
<reference evidence="9" key="1">
    <citation type="journal article" date="2020" name="J. ISSAAS">
        <title>Lactobacilli and other gastrointestinal microbiota of Peromyscus leucopus, reservoir host for agents of Lyme disease and other zoonoses in North America.</title>
        <authorList>
            <person name="Milovic A."/>
            <person name="Bassam K."/>
            <person name="Shao H."/>
            <person name="Chatzistamou I."/>
            <person name="Tufts D.M."/>
            <person name="Diuk-Wasser M."/>
            <person name="Barbour A.G."/>
        </authorList>
    </citation>
    <scope>NUCLEOTIDE SEQUENCE</scope>
    <source>
        <strain evidence="9">LL30</strain>
    </source>
</reference>
<proteinExistence type="inferred from homology"/>
<accession>A0A650EN21</accession>
<dbReference type="GO" id="GO:0016787">
    <property type="term" value="F:hydrolase activity"/>
    <property type="evidence" value="ECO:0007669"/>
    <property type="project" value="UniProtKB-KW"/>
</dbReference>
<sequence>MKHYSKLKETKISSKLLYKGVLNVRLDGVKLLNGNTSTRIYFEHRGASGILPVEDGHVYLVQQYRYPIRQTTWEIPAGKREPGQTYLACARAELKQETGLTAKSLKEALVFHPCNAFSNEEQHLYVATGLKRGEDCPDEDEFLNVQKFPLETAYKMVEKGEITDAKTILILQWYQLHHK</sequence>
<dbReference type="PANTHER" id="PTHR11839:SF18">
    <property type="entry name" value="NUDIX HYDROLASE DOMAIN-CONTAINING PROTEIN"/>
    <property type="match status" value="1"/>
</dbReference>
<evidence type="ECO:0000256" key="3">
    <source>
        <dbReference type="ARBA" id="ARBA00007275"/>
    </source>
</evidence>
<dbReference type="AlphaFoldDB" id="A0A650EN21"/>
<comment type="similarity">
    <text evidence="3">Belongs to the Nudix hydrolase family. NudK subfamily.</text>
</comment>
<dbReference type="Pfam" id="PF00293">
    <property type="entry name" value="NUDIX"/>
    <property type="match status" value="1"/>
</dbReference>
<evidence type="ECO:0000256" key="6">
    <source>
        <dbReference type="ARBA" id="ARBA00032162"/>
    </source>
</evidence>
<evidence type="ECO:0000256" key="4">
    <source>
        <dbReference type="ARBA" id="ARBA00016377"/>
    </source>
</evidence>
<dbReference type="Gene3D" id="3.90.79.10">
    <property type="entry name" value="Nucleoside Triphosphate Pyrophosphohydrolase"/>
    <property type="match status" value="1"/>
</dbReference>
<dbReference type="EMBL" id="MN577572">
    <property type="protein sequence ID" value="QGT50852.1"/>
    <property type="molecule type" value="Genomic_DNA"/>
</dbReference>
<dbReference type="GO" id="GO:0006753">
    <property type="term" value="P:nucleoside phosphate metabolic process"/>
    <property type="evidence" value="ECO:0007669"/>
    <property type="project" value="TreeGrafter"/>
</dbReference>
<dbReference type="InterPro" id="IPR015797">
    <property type="entry name" value="NUDIX_hydrolase-like_dom_sf"/>
</dbReference>
<comment type="catalytic activity">
    <reaction evidence="1">
        <text>GDP-alpha-D-mannose + H2O = alpha-D-mannose 1-phosphate + GMP + 2 H(+)</text>
        <dbReference type="Rhea" id="RHEA:27978"/>
        <dbReference type="ChEBI" id="CHEBI:15377"/>
        <dbReference type="ChEBI" id="CHEBI:15378"/>
        <dbReference type="ChEBI" id="CHEBI:57527"/>
        <dbReference type="ChEBI" id="CHEBI:58115"/>
        <dbReference type="ChEBI" id="CHEBI:58409"/>
    </reaction>
</comment>
<evidence type="ECO:0000256" key="2">
    <source>
        <dbReference type="ARBA" id="ARBA00001946"/>
    </source>
</evidence>
<protein>
    <recommendedName>
        <fullName evidence="4">GDP-mannose pyrophosphatase</fullName>
    </recommendedName>
    <alternativeName>
        <fullName evidence="6">GDP-mannose hydrolase</fullName>
    </alternativeName>
    <alternativeName>
        <fullName evidence="7">GDPMK</fullName>
    </alternativeName>
</protein>
<gene>
    <name evidence="9" type="ORF">Elusimicrob2101_1150</name>
</gene>
<evidence type="ECO:0000259" key="8">
    <source>
        <dbReference type="PROSITE" id="PS51462"/>
    </source>
</evidence>
<organism evidence="9">
    <name type="scientific">uncultured Elusimicrobia bacterium</name>
    <dbReference type="NCBI Taxonomy" id="699876"/>
    <lineage>
        <taxon>Bacteria</taxon>
        <taxon>Pseudomonadati</taxon>
        <taxon>Elusimicrobiota</taxon>
        <taxon>Elusimicrobia</taxon>
        <taxon>environmental samples</taxon>
    </lineage>
</organism>